<dbReference type="AlphaFoldDB" id="A0A9D9EJV3"/>
<evidence type="ECO:0000313" key="4">
    <source>
        <dbReference type="Proteomes" id="UP000810252"/>
    </source>
</evidence>
<accession>A0A9D9EJV3</accession>
<proteinExistence type="predicted"/>
<dbReference type="InterPro" id="IPR036691">
    <property type="entry name" value="Endo/exonu/phosph_ase_sf"/>
</dbReference>
<dbReference type="Proteomes" id="UP000810252">
    <property type="component" value="Unassembled WGS sequence"/>
</dbReference>
<dbReference type="SUPFAM" id="SSF56219">
    <property type="entry name" value="DNase I-like"/>
    <property type="match status" value="1"/>
</dbReference>
<feature type="chain" id="PRO_5039655000" evidence="1">
    <location>
        <begin position="22"/>
        <end position="317"/>
    </location>
</feature>
<evidence type="ECO:0000256" key="1">
    <source>
        <dbReference type="SAM" id="SignalP"/>
    </source>
</evidence>
<dbReference type="EMBL" id="JADIMQ010000048">
    <property type="protein sequence ID" value="MBO8448270.1"/>
    <property type="molecule type" value="Genomic_DNA"/>
</dbReference>
<evidence type="ECO:0000313" key="3">
    <source>
        <dbReference type="EMBL" id="MBO8448270.1"/>
    </source>
</evidence>
<keyword evidence="3" id="KW-0540">Nuclease</keyword>
<gene>
    <name evidence="3" type="ORF">IAC29_03235</name>
</gene>
<keyword evidence="3" id="KW-0255">Endonuclease</keyword>
<protein>
    <submittedName>
        <fullName evidence="3">Endonuclease</fullName>
    </submittedName>
</protein>
<keyword evidence="3" id="KW-0378">Hydrolase</keyword>
<organism evidence="3 4">
    <name type="scientific">Candidatus Cryptobacteroides merdigallinarum</name>
    <dbReference type="NCBI Taxonomy" id="2840770"/>
    <lineage>
        <taxon>Bacteria</taxon>
        <taxon>Pseudomonadati</taxon>
        <taxon>Bacteroidota</taxon>
        <taxon>Bacteroidia</taxon>
        <taxon>Bacteroidales</taxon>
        <taxon>Candidatus Cryptobacteroides</taxon>
    </lineage>
</organism>
<reference evidence="3" key="1">
    <citation type="submission" date="2020-10" db="EMBL/GenBank/DDBJ databases">
        <authorList>
            <person name="Gilroy R."/>
        </authorList>
    </citation>
    <scope>NUCLEOTIDE SEQUENCE</scope>
    <source>
        <strain evidence="3">20514</strain>
    </source>
</reference>
<feature type="domain" description="Endonuclease/exonuclease/phosphatase" evidence="2">
    <location>
        <begin position="30"/>
        <end position="308"/>
    </location>
</feature>
<dbReference type="Pfam" id="PF03372">
    <property type="entry name" value="Exo_endo_phos"/>
    <property type="match status" value="1"/>
</dbReference>
<name>A0A9D9EJV3_9BACT</name>
<dbReference type="GO" id="GO:0004519">
    <property type="term" value="F:endonuclease activity"/>
    <property type="evidence" value="ECO:0007669"/>
    <property type="project" value="UniProtKB-KW"/>
</dbReference>
<sequence length="317" mass="36134">MRKILSFLSAAAALCILSGCSGEPETVKVLYWNIQNGMWSDQGNNYDNFVEFVRQEDPDICIWAEAESIYRTGTADVMPAEDKYLPYNWDMLASRYGHRYVCLAGKRDEFPQVVTSRYPLKTVERINGNGRDTVVVHGAGYVVADIDGKQVNIVTVHTYPQKYAYMAEDKKKSAAENGGDIFRAAEMKYICSQTILEHDPEGRDLWMMAGDFNAISRVDNPHLGRPEDDKAFLLHDYVRSSTPYIDIMEHFYPGEYRKSTFSGRRVDFIYVTEPLLGHITSARTITDGFATASRDPRKLSNFCNPSDHYPIEFTMEF</sequence>
<dbReference type="Gene3D" id="3.60.10.10">
    <property type="entry name" value="Endonuclease/exonuclease/phosphatase"/>
    <property type="match status" value="1"/>
</dbReference>
<feature type="signal peptide" evidence="1">
    <location>
        <begin position="1"/>
        <end position="21"/>
    </location>
</feature>
<dbReference type="PROSITE" id="PS51257">
    <property type="entry name" value="PROKAR_LIPOPROTEIN"/>
    <property type="match status" value="1"/>
</dbReference>
<evidence type="ECO:0000259" key="2">
    <source>
        <dbReference type="Pfam" id="PF03372"/>
    </source>
</evidence>
<reference evidence="3" key="2">
    <citation type="journal article" date="2021" name="PeerJ">
        <title>Extensive microbial diversity within the chicken gut microbiome revealed by metagenomics and culture.</title>
        <authorList>
            <person name="Gilroy R."/>
            <person name="Ravi A."/>
            <person name="Getino M."/>
            <person name="Pursley I."/>
            <person name="Horton D.L."/>
            <person name="Alikhan N.F."/>
            <person name="Baker D."/>
            <person name="Gharbi K."/>
            <person name="Hall N."/>
            <person name="Watson M."/>
            <person name="Adriaenssens E.M."/>
            <person name="Foster-Nyarko E."/>
            <person name="Jarju S."/>
            <person name="Secka A."/>
            <person name="Antonio M."/>
            <person name="Oren A."/>
            <person name="Chaudhuri R.R."/>
            <person name="La Ragione R."/>
            <person name="Hildebrand F."/>
            <person name="Pallen M.J."/>
        </authorList>
    </citation>
    <scope>NUCLEOTIDE SEQUENCE</scope>
    <source>
        <strain evidence="3">20514</strain>
    </source>
</reference>
<keyword evidence="1" id="KW-0732">Signal</keyword>
<dbReference type="InterPro" id="IPR005135">
    <property type="entry name" value="Endo/exonuclease/phosphatase"/>
</dbReference>
<comment type="caution">
    <text evidence="3">The sequence shown here is derived from an EMBL/GenBank/DDBJ whole genome shotgun (WGS) entry which is preliminary data.</text>
</comment>